<evidence type="ECO:0000256" key="1">
    <source>
        <dbReference type="ARBA" id="ARBA00004429"/>
    </source>
</evidence>
<feature type="transmembrane region" description="Helical" evidence="9">
    <location>
        <begin position="127"/>
        <end position="151"/>
    </location>
</feature>
<dbReference type="Proteomes" id="UP000199513">
    <property type="component" value="Unassembled WGS sequence"/>
</dbReference>
<reference evidence="11 12" key="1">
    <citation type="submission" date="2016-10" db="EMBL/GenBank/DDBJ databases">
        <authorList>
            <person name="de Groot N.N."/>
        </authorList>
    </citation>
    <scope>NUCLEOTIDE SEQUENCE [LARGE SCALE GENOMIC DNA]</scope>
    <source>
        <strain>GEY</strain>
        <strain evidence="12">DSM 9560</strain>
    </source>
</reference>
<feature type="transmembrane region" description="Helical" evidence="9">
    <location>
        <begin position="96"/>
        <end position="115"/>
    </location>
</feature>
<organism evidence="11 12">
    <name type="scientific">Thermoflexibacter ruber</name>
    <dbReference type="NCBI Taxonomy" id="1003"/>
    <lineage>
        <taxon>Bacteria</taxon>
        <taxon>Pseudomonadati</taxon>
        <taxon>Bacteroidota</taxon>
        <taxon>Cytophagia</taxon>
        <taxon>Cytophagales</taxon>
        <taxon>Thermoflexibacteraceae</taxon>
        <taxon>Thermoflexibacter</taxon>
    </lineage>
</organism>
<dbReference type="PANTHER" id="PTHR30413">
    <property type="entry name" value="INNER MEMBRANE TRANSPORT PERMEASE"/>
    <property type="match status" value="1"/>
</dbReference>
<feature type="transmembrane region" description="Helical" evidence="9">
    <location>
        <begin position="196"/>
        <end position="217"/>
    </location>
</feature>
<gene>
    <name evidence="11" type="ORF">SAMN04488541_104424</name>
</gene>
<name>A0A1I2JAF6_9BACT</name>
<comment type="subcellular location">
    <subcellularLocation>
        <location evidence="1">Cell inner membrane</location>
        <topology evidence="1">Multi-pass membrane protein</topology>
    </subcellularLocation>
    <subcellularLocation>
        <location evidence="9">Cell membrane</location>
        <topology evidence="9">Multi-pass membrane protein</topology>
    </subcellularLocation>
</comment>
<dbReference type="STRING" id="1003.SAMN04488541_104424"/>
<feature type="transmembrane region" description="Helical" evidence="9">
    <location>
        <begin position="163"/>
        <end position="189"/>
    </location>
</feature>
<evidence type="ECO:0000256" key="2">
    <source>
        <dbReference type="ARBA" id="ARBA00007783"/>
    </source>
</evidence>
<keyword evidence="6 9" id="KW-0812">Transmembrane</keyword>
<evidence type="ECO:0000256" key="8">
    <source>
        <dbReference type="ARBA" id="ARBA00023136"/>
    </source>
</evidence>
<proteinExistence type="inferred from homology"/>
<dbReference type="PANTHER" id="PTHR30413:SF8">
    <property type="entry name" value="TRANSPORT PERMEASE PROTEIN"/>
    <property type="match status" value="1"/>
</dbReference>
<protein>
    <recommendedName>
        <fullName evidence="9">Transport permease protein</fullName>
    </recommendedName>
</protein>
<evidence type="ECO:0000256" key="6">
    <source>
        <dbReference type="ARBA" id="ARBA00022692"/>
    </source>
</evidence>
<evidence type="ECO:0000256" key="5">
    <source>
        <dbReference type="ARBA" id="ARBA00022519"/>
    </source>
</evidence>
<dbReference type="GO" id="GO:0015920">
    <property type="term" value="P:lipopolysaccharide transport"/>
    <property type="evidence" value="ECO:0007669"/>
    <property type="project" value="TreeGrafter"/>
</dbReference>
<feature type="domain" description="ABC transmembrane type-2" evidence="10">
    <location>
        <begin position="50"/>
        <end position="276"/>
    </location>
</feature>
<dbReference type="GO" id="GO:0140359">
    <property type="term" value="F:ABC-type transporter activity"/>
    <property type="evidence" value="ECO:0007669"/>
    <property type="project" value="InterPro"/>
</dbReference>
<dbReference type="PRINTS" id="PR00164">
    <property type="entry name" value="ABC2TRNSPORT"/>
</dbReference>
<dbReference type="EMBL" id="FONY01000044">
    <property type="protein sequence ID" value="SFF51048.1"/>
    <property type="molecule type" value="Genomic_DNA"/>
</dbReference>
<dbReference type="GO" id="GO:0043190">
    <property type="term" value="C:ATP-binding cassette (ABC) transporter complex"/>
    <property type="evidence" value="ECO:0007669"/>
    <property type="project" value="InterPro"/>
</dbReference>
<evidence type="ECO:0000256" key="3">
    <source>
        <dbReference type="ARBA" id="ARBA00022448"/>
    </source>
</evidence>
<dbReference type="Pfam" id="PF01061">
    <property type="entry name" value="ABC2_membrane"/>
    <property type="match status" value="1"/>
</dbReference>
<dbReference type="InterPro" id="IPR000412">
    <property type="entry name" value="ABC_2_transport"/>
</dbReference>
<keyword evidence="4 9" id="KW-1003">Cell membrane</keyword>
<keyword evidence="5" id="KW-0997">Cell inner membrane</keyword>
<keyword evidence="7 9" id="KW-1133">Transmembrane helix</keyword>
<dbReference type="InterPro" id="IPR013525">
    <property type="entry name" value="ABC2_TM"/>
</dbReference>
<evidence type="ECO:0000256" key="9">
    <source>
        <dbReference type="RuleBase" id="RU361157"/>
    </source>
</evidence>
<evidence type="ECO:0000313" key="11">
    <source>
        <dbReference type="EMBL" id="SFF51048.1"/>
    </source>
</evidence>
<sequence length="284" mass="32362">MKEQQEQWTEIISGEHYWLDLKLKEVWRYRDLIRLFVWRDFVAAYKQTLLGPLWHFINPLISTLIYTIIFGVIANIDMGGVPPFLFQLASVTFWGYFARCFSVTQITFLGNAGIFGKVYFPRLTVPIAGVISALIQLGIMLLIFFTAWLYYKFTGRSVHVEPLGLMLLPVLLLITSLMGMGLGAIVAALTTKYRDLNLFVSYGISLLMYASAVVYPLSAVPESFRIYVTINPISYLMEGFRYTFLGFGILDTWGLLYSACFAIVIFFIGIVAFNQTEKDFIDTV</sequence>
<feature type="transmembrane region" description="Helical" evidence="9">
    <location>
        <begin position="254"/>
        <end position="273"/>
    </location>
</feature>
<comment type="similarity">
    <text evidence="2 9">Belongs to the ABC-2 integral membrane protein family.</text>
</comment>
<dbReference type="AlphaFoldDB" id="A0A1I2JAF6"/>
<dbReference type="InterPro" id="IPR047817">
    <property type="entry name" value="ABC2_TM_bact-type"/>
</dbReference>
<evidence type="ECO:0000313" key="12">
    <source>
        <dbReference type="Proteomes" id="UP000199513"/>
    </source>
</evidence>
<keyword evidence="3 9" id="KW-0813">Transport</keyword>
<evidence type="ECO:0000256" key="7">
    <source>
        <dbReference type="ARBA" id="ARBA00022989"/>
    </source>
</evidence>
<keyword evidence="12" id="KW-1185">Reference proteome</keyword>
<evidence type="ECO:0000259" key="10">
    <source>
        <dbReference type="PROSITE" id="PS51012"/>
    </source>
</evidence>
<evidence type="ECO:0000256" key="4">
    <source>
        <dbReference type="ARBA" id="ARBA00022475"/>
    </source>
</evidence>
<dbReference type="PROSITE" id="PS51012">
    <property type="entry name" value="ABC_TM2"/>
    <property type="match status" value="1"/>
</dbReference>
<keyword evidence="8 9" id="KW-0472">Membrane</keyword>
<dbReference type="OrthoDB" id="9786910at2"/>
<accession>A0A1I2JAF6</accession>
<dbReference type="RefSeq" id="WP_091549041.1">
    <property type="nucleotide sequence ID" value="NZ_FONY01000044.1"/>
</dbReference>
<feature type="transmembrane region" description="Helical" evidence="9">
    <location>
        <begin position="56"/>
        <end position="76"/>
    </location>
</feature>